<dbReference type="CDD" id="cd01300">
    <property type="entry name" value="YtcJ_like"/>
    <property type="match status" value="1"/>
</dbReference>
<feature type="compositionally biased region" description="Basic residues" evidence="1">
    <location>
        <begin position="657"/>
        <end position="669"/>
    </location>
</feature>
<evidence type="ECO:0000256" key="2">
    <source>
        <dbReference type="SAM" id="SignalP"/>
    </source>
</evidence>
<dbReference type="AlphaFoldDB" id="A0AA97PJB4"/>
<dbReference type="Pfam" id="PF07969">
    <property type="entry name" value="Amidohydro_3"/>
    <property type="match status" value="1"/>
</dbReference>
<dbReference type="InterPro" id="IPR011059">
    <property type="entry name" value="Metal-dep_hydrolase_composite"/>
</dbReference>
<proteinExistence type="predicted"/>
<dbReference type="PANTHER" id="PTHR22642:SF2">
    <property type="entry name" value="PROTEIN LONG AFTER FAR-RED 3"/>
    <property type="match status" value="1"/>
</dbReference>
<dbReference type="SUPFAM" id="SSF51338">
    <property type="entry name" value="Composite domain of metallo-dependent hydrolases"/>
    <property type="match status" value="1"/>
</dbReference>
<dbReference type="Gene3D" id="3.10.310.70">
    <property type="match status" value="1"/>
</dbReference>
<dbReference type="SUPFAM" id="SSF51556">
    <property type="entry name" value="Metallo-dependent hydrolases"/>
    <property type="match status" value="1"/>
</dbReference>
<reference evidence="4" key="1">
    <citation type="journal article" date="2012" name="PLoS Genet.">
        <title>Comparative analysis of the genomes of two field isolates of the rice blast fungus Magnaporthe oryzae.</title>
        <authorList>
            <person name="Xue M."/>
            <person name="Yang J."/>
            <person name="Li Z."/>
            <person name="Hu S."/>
            <person name="Yao N."/>
            <person name="Dean R.A."/>
            <person name="Zhao W."/>
            <person name="Shen M."/>
            <person name="Zhang H."/>
            <person name="Li C."/>
            <person name="Liu L."/>
            <person name="Cao L."/>
            <person name="Xu X."/>
            <person name="Xing Y."/>
            <person name="Hsiang T."/>
            <person name="Zhang Z."/>
            <person name="Xu J.R."/>
            <person name="Peng Y.L."/>
        </authorList>
    </citation>
    <scope>NUCLEOTIDE SEQUENCE</scope>
    <source>
        <strain evidence="4">Y34</strain>
    </source>
</reference>
<evidence type="ECO:0000259" key="3">
    <source>
        <dbReference type="Pfam" id="PF07969"/>
    </source>
</evidence>
<dbReference type="InterPro" id="IPR033932">
    <property type="entry name" value="YtcJ-like"/>
</dbReference>
<accession>A0AA97PJB4</accession>
<evidence type="ECO:0000256" key="1">
    <source>
        <dbReference type="SAM" id="MobiDB-lite"/>
    </source>
</evidence>
<feature type="region of interest" description="Disordered" evidence="1">
    <location>
        <begin position="652"/>
        <end position="676"/>
    </location>
</feature>
<dbReference type="Proteomes" id="UP000011086">
    <property type="component" value="Unassembled WGS sequence"/>
</dbReference>
<evidence type="ECO:0000313" key="4">
    <source>
        <dbReference type="EMBL" id="ELQ36781.1"/>
    </source>
</evidence>
<dbReference type="InterPro" id="IPR032466">
    <property type="entry name" value="Metal_Hydrolase"/>
</dbReference>
<keyword evidence="2" id="KW-0732">Signal</keyword>
<sequence length="676" mass="73836">MAGLMTTQRGLLLSLLVLGLAVYYRQRWQTAEFTASSGGAETKTYCYSGGVRTGLEHPARAECFSVGDGRVTELYADAAGVPGAEMRPGHAMPGLWDGHGHLLQYGEFLHSVDLFGAASFDEVNRRIVNYLEANPGVGSRDLWIRGVGWDQMALGGMPSADMLAREERLKGLYIMVDRVDVHCTWVSQSVLDLMPADLPHEVPGGEIIRDPGMGVFCDNAMDIVTALWPHPDRRTKQEFVRSAMKALHKVGLVGMHDAGATPTDLAMMQAMAAAGSDGGFTLRVYAMLECEERNTVCLAKAAAVRQEDDDMLTIRSVKLFGDGALGSWGSAMLEPYSDRLDDGASGSLLVNASTLTRVAREWAAGGWQVNIHAIGDLANRVAIDAMETVLRDGLGDAGADADTDALRRLQEERHRMRIEHAQIVHPDDQKRMFALGILPSIQPTHATSDMSYAELRLGPERTRTEAYRMKTFLPLNPVLGSDFPVEPPNPFQGIYAAVARKNPHTGKGADGITDHGWHLEEALTIEEALAGFTKGPAYGAFMEGKAGVIQKGSFADWVVIDQPLESLEPVVNLEDRLRNFAVEETWVAGRMVYSKQEASTGTFVGVKQTSGQNDALGSSERLLFRFSSFLASASPRNNYWCCHIGRSFSGPGYRSRANSHARPPRHSRMPRAGYPR</sequence>
<dbReference type="Gene3D" id="2.30.40.10">
    <property type="entry name" value="Urease, subunit C, domain 1"/>
    <property type="match status" value="1"/>
</dbReference>
<feature type="domain" description="Amidohydrolase 3" evidence="3">
    <location>
        <begin position="90"/>
        <end position="593"/>
    </location>
</feature>
<dbReference type="EMBL" id="JH793088">
    <property type="protein sequence ID" value="ELQ36781.1"/>
    <property type="molecule type" value="Genomic_DNA"/>
</dbReference>
<feature type="signal peptide" evidence="2">
    <location>
        <begin position="1"/>
        <end position="21"/>
    </location>
</feature>
<feature type="chain" id="PRO_5041657619" evidence="2">
    <location>
        <begin position="22"/>
        <end position="676"/>
    </location>
</feature>
<gene>
    <name evidence="4" type="ORF">OOU_Y34scaffold00641g65</name>
</gene>
<dbReference type="GO" id="GO:0016810">
    <property type="term" value="F:hydrolase activity, acting on carbon-nitrogen (but not peptide) bonds"/>
    <property type="evidence" value="ECO:0007669"/>
    <property type="project" value="InterPro"/>
</dbReference>
<organism evidence="4">
    <name type="scientific">Pyricularia oryzae (strain Y34)</name>
    <name type="common">Rice blast fungus</name>
    <name type="synonym">Magnaporthe oryzae</name>
    <dbReference type="NCBI Taxonomy" id="1143189"/>
    <lineage>
        <taxon>Eukaryota</taxon>
        <taxon>Fungi</taxon>
        <taxon>Dikarya</taxon>
        <taxon>Ascomycota</taxon>
        <taxon>Pezizomycotina</taxon>
        <taxon>Sordariomycetes</taxon>
        <taxon>Sordariomycetidae</taxon>
        <taxon>Magnaporthales</taxon>
        <taxon>Pyriculariaceae</taxon>
        <taxon>Pyricularia</taxon>
    </lineage>
</organism>
<dbReference type="Gene3D" id="3.20.20.140">
    <property type="entry name" value="Metal-dependent hydrolases"/>
    <property type="match status" value="1"/>
</dbReference>
<dbReference type="PANTHER" id="PTHR22642">
    <property type="entry name" value="IMIDAZOLONEPROPIONASE"/>
    <property type="match status" value="1"/>
</dbReference>
<name>A0AA97PJB4_PYRO3</name>
<dbReference type="InterPro" id="IPR013108">
    <property type="entry name" value="Amidohydro_3"/>
</dbReference>
<protein>
    <submittedName>
        <fullName evidence="4">Amidohydrolase family protein</fullName>
    </submittedName>
</protein>